<evidence type="ECO:0000313" key="3">
    <source>
        <dbReference type="Proteomes" id="UP001296776"/>
    </source>
</evidence>
<reference evidence="2" key="2">
    <citation type="journal article" date="2020" name="Microorganisms">
        <title>Osmotic Adaptation and Compatible Solute Biosynthesis of Phototrophic Bacteria as Revealed from Genome Analyses.</title>
        <authorList>
            <person name="Imhoff J.F."/>
            <person name="Rahn T."/>
            <person name="Kunzel S."/>
            <person name="Keller A."/>
            <person name="Neulinger S.C."/>
        </authorList>
    </citation>
    <scope>NUCLEOTIDE SEQUENCE</scope>
    <source>
        <strain evidence="2">DSM 11080</strain>
    </source>
</reference>
<dbReference type="RefSeq" id="WP_200345870.1">
    <property type="nucleotide sequence ID" value="NZ_NRSJ01000012.1"/>
</dbReference>
<dbReference type="AlphaFoldDB" id="A0AAJ0U3Q5"/>
<reference evidence="2" key="1">
    <citation type="submission" date="2017-08" db="EMBL/GenBank/DDBJ databases">
        <authorList>
            <person name="Imhoff J.F."/>
            <person name="Rahn T."/>
            <person name="Kuenzel S."/>
            <person name="Neulinger S.C."/>
        </authorList>
    </citation>
    <scope>NUCLEOTIDE SEQUENCE</scope>
    <source>
        <strain evidence="2">DSM 11080</strain>
    </source>
</reference>
<gene>
    <name evidence="2" type="ORF">CKO40_09020</name>
</gene>
<dbReference type="InterPro" id="IPR012337">
    <property type="entry name" value="RNaseH-like_sf"/>
</dbReference>
<evidence type="ECO:0000313" key="2">
    <source>
        <dbReference type="EMBL" id="MBK1704672.1"/>
    </source>
</evidence>
<accession>A0AAJ0U3Q5</accession>
<evidence type="ECO:0000256" key="1">
    <source>
        <dbReference type="SAM" id="MobiDB-lite"/>
    </source>
</evidence>
<feature type="region of interest" description="Disordered" evidence="1">
    <location>
        <begin position="134"/>
        <end position="160"/>
    </location>
</feature>
<comment type="caution">
    <text evidence="2">The sequence shown here is derived from an EMBL/GenBank/DDBJ whole genome shotgun (WGS) entry which is preliminary data.</text>
</comment>
<keyword evidence="3" id="KW-1185">Reference proteome</keyword>
<evidence type="ECO:0008006" key="4">
    <source>
        <dbReference type="Google" id="ProtNLM"/>
    </source>
</evidence>
<protein>
    <recommendedName>
        <fullName evidence="4">Transposase DDE domain-containing protein</fullName>
    </recommendedName>
</protein>
<sequence length="434" mass="48878">MFDKNRLTNLMQTLTEQTVLGDLLAPLQRVLSRVRPAKAPGRVLSSEAFMSLGVLRHLQGTSALREQIQQLLHLDVSAVERPPLARSTWSDALASKERQGVLRAVVAEWRAEAAGVLPDRLAELPGLAGRPVRALDGTDQQESAHDRRCTPKQGGEDNPKGHALLAFQNLRIGVIDDVLTDTRSRHEMQLLRDYDQRSDALTRERRTVWVADRAVVNAPFWDAKKRALKVTVITRMKKNLCVDSTEGLPIAEHPCNEGVLSDLLIRLTSSKEEWRLIRYRTPGGTELELLSNDFSLLPGVVAFLYGRRWEQEKTHDNWKNDFAVAKAWGQSPVAIANQADLAIITTLLVHRMLARCLKGEPAGDEKALRKQDRRQQGLADQAVGTERPAWSAPLYRYTSKLSRQVLRFFKLAFLQPASPQLYETQLRPLLMAYL</sequence>
<organism evidence="2 3">
    <name type="scientific">Halochromatium glycolicum</name>
    <dbReference type="NCBI Taxonomy" id="85075"/>
    <lineage>
        <taxon>Bacteria</taxon>
        <taxon>Pseudomonadati</taxon>
        <taxon>Pseudomonadota</taxon>
        <taxon>Gammaproteobacteria</taxon>
        <taxon>Chromatiales</taxon>
        <taxon>Chromatiaceae</taxon>
        <taxon>Halochromatium</taxon>
    </lineage>
</organism>
<feature type="compositionally biased region" description="Basic and acidic residues" evidence="1">
    <location>
        <begin position="364"/>
        <end position="375"/>
    </location>
</feature>
<dbReference type="EMBL" id="NRSJ01000012">
    <property type="protein sequence ID" value="MBK1704672.1"/>
    <property type="molecule type" value="Genomic_DNA"/>
</dbReference>
<dbReference type="Proteomes" id="UP001296776">
    <property type="component" value="Unassembled WGS sequence"/>
</dbReference>
<feature type="compositionally biased region" description="Basic and acidic residues" evidence="1">
    <location>
        <begin position="142"/>
        <end position="160"/>
    </location>
</feature>
<feature type="region of interest" description="Disordered" evidence="1">
    <location>
        <begin position="364"/>
        <end position="384"/>
    </location>
</feature>
<proteinExistence type="predicted"/>
<dbReference type="SUPFAM" id="SSF53098">
    <property type="entry name" value="Ribonuclease H-like"/>
    <property type="match status" value="1"/>
</dbReference>
<name>A0AAJ0U3Q5_9GAMM</name>